<evidence type="ECO:0000259" key="5">
    <source>
        <dbReference type="Pfam" id="PF24883"/>
    </source>
</evidence>
<feature type="repeat" description="WD" evidence="3">
    <location>
        <begin position="752"/>
        <end position="793"/>
    </location>
</feature>
<organism evidence="6 7">
    <name type="scientific">Pseudogymnoascus destructans (strain ATCC MYA-4855 / 20631-21)</name>
    <name type="common">Bat white-nose syndrome fungus</name>
    <name type="synonym">Geomyces destructans</name>
    <dbReference type="NCBI Taxonomy" id="658429"/>
    <lineage>
        <taxon>Eukaryota</taxon>
        <taxon>Fungi</taxon>
        <taxon>Dikarya</taxon>
        <taxon>Ascomycota</taxon>
        <taxon>Pezizomycotina</taxon>
        <taxon>Leotiomycetes</taxon>
        <taxon>Thelebolales</taxon>
        <taxon>Thelebolaceae</taxon>
        <taxon>Pseudogymnoascus</taxon>
    </lineage>
</organism>
<dbReference type="PROSITE" id="PS00678">
    <property type="entry name" value="WD_REPEATS_1"/>
    <property type="match status" value="9"/>
</dbReference>
<evidence type="ECO:0000256" key="4">
    <source>
        <dbReference type="SAM" id="Coils"/>
    </source>
</evidence>
<feature type="repeat" description="WD" evidence="3">
    <location>
        <begin position="836"/>
        <end position="877"/>
    </location>
</feature>
<dbReference type="SUPFAM" id="SSF50978">
    <property type="entry name" value="WD40 repeat-like"/>
    <property type="match status" value="2"/>
</dbReference>
<gene>
    <name evidence="6" type="ORF">GMDG_03192</name>
</gene>
<dbReference type="InterPro" id="IPR056884">
    <property type="entry name" value="NPHP3-like_N"/>
</dbReference>
<dbReference type="InParanoid" id="L8G6V4"/>
<evidence type="ECO:0000256" key="2">
    <source>
        <dbReference type="ARBA" id="ARBA00022737"/>
    </source>
</evidence>
<name>L8G6V4_PSED2</name>
<sequence>MAEALGLASSVITVIDLSAKVASWCSEYYANVKNARDDIERLQREAQGLKVTLERVQSLCDGPNGVKLQESQSLREAVKDCKKQLDQLETKHEPRTTNKLMSRYGMRALRWPLKSKEVDGIMKKLGNCKDNISFSLQVDQELQVLDIHQKIVLDKLRSADNAEFDSHSEEHNARCYQGTRVELLRQIDTWASNRGSERIFWLNGMAGTGKSTISRTVSQTFADKGDLGASFFFKRGEGDRGHAGMFITTIATQLIQKLPSLALHVQNAIEADPGISKKALKQQFDTLVLQLLVKIQTHPQKSSSIVIVIDALDECDREEDVRTIIRLFSQVKQITSIQIKFFLTSRPELPIRLGFEDISGKYEGLALHQIPEPIIKEDISAFLEHQLAMIREDYNKSVTQNRQLPAYWPGHTAIQSLVGMAIPLFIFATTVCRFINDRKCGQPKDQLAKVLKYETRSQASKLDATYLPVLDQLLVGVTISGRRALVEEFRQVIGSIIILASPLSATSLDRLLGVPEGTVDSRTDLLHSVLSVPSHPDHPIRLLHLSFRDFLVDTEKSETNPFWVDEKDAHNKLVTRCLKLLSTSKNLKKDICNLRTPERPRADVDKQTIDSQLPSDIQYACQYWVYHLKESGSIICDNDQVHKFLKCHFLHWLESLSFIGRLRESIRMIDNSIAIIEPIKGSQVSRFLHDAKRFILSYCSIADLSPLQLYSSALIFAPKNSIIRNTFKNYIPDWIVQEPNTDLEWNAILQTLEGHSGVVRSVAFSNNLQLLASASHDKTVKVWDVATGTLQQTLRGHSDWVSSVAFSHDSKLLASASNDKTVKIWDAATGMLQQTLEGHSIWVSSVAFSDDSKLLASASHDKTVKVWDVALGTLQQTLKGHSSVVSSVAFLDNSKLLASASHDNTVKVWDAATGTLQQTLQGHSAGVDSVAFSHDSKLLASASYDNTVKVWDAATGTLQQTLRGHSHLVSSVAFSHDSKLLASVSHDKTVKVWDTAAGTLQQTLEGHSGSSVVFLHDSKLLALLSHDMTIKVWDAAIGTVQQTPEGHGDYVNSVAFSDDSRLLASASHDKTVKVWDAATGTLQQMLQGYSAGVSSVTFSHDLKLLASASYDKTVKVWDVTIGTLQQTLQGHSAMVNSVAFSHDSKLLASASYDKTVKVWDAVTGMLLQTLQGHGNSVRSVAFSYDLKLLASASHDKTIKVWDASTGTLQQTLQGHSAGVDSVAFSHDLKLLASVSNDKTVKVWDAATGTLRHTLNVNDYISTLSFDVTDSILITNIGCLTVNTPGFQTLPISSQENTLFGRYSKRTISASRRQLSGSMLSFANYLFDYGSGYRPEAPLNSGLKTVYAKVSKP</sequence>
<dbReference type="Pfam" id="PF24883">
    <property type="entry name" value="NPHP3_N"/>
    <property type="match status" value="1"/>
</dbReference>
<protein>
    <recommendedName>
        <fullName evidence="5">Nephrocystin 3-like N-terminal domain-containing protein</fullName>
    </recommendedName>
</protein>
<feature type="repeat" description="WD" evidence="3">
    <location>
        <begin position="794"/>
        <end position="835"/>
    </location>
</feature>
<dbReference type="SMART" id="SM00320">
    <property type="entry name" value="WD40"/>
    <property type="match status" value="12"/>
</dbReference>
<dbReference type="Gene3D" id="3.40.50.300">
    <property type="entry name" value="P-loop containing nucleotide triphosphate hydrolases"/>
    <property type="match status" value="1"/>
</dbReference>
<feature type="coiled-coil region" evidence="4">
    <location>
        <begin position="25"/>
        <end position="91"/>
    </location>
</feature>
<keyword evidence="7" id="KW-1185">Reference proteome</keyword>
<evidence type="ECO:0000256" key="1">
    <source>
        <dbReference type="ARBA" id="ARBA00022574"/>
    </source>
</evidence>
<dbReference type="InterPro" id="IPR027417">
    <property type="entry name" value="P-loop_NTPase"/>
</dbReference>
<feature type="repeat" description="WD" evidence="3">
    <location>
        <begin position="1212"/>
        <end position="1253"/>
    </location>
</feature>
<dbReference type="PRINTS" id="PR00320">
    <property type="entry name" value="GPROTEINBRPT"/>
</dbReference>
<dbReference type="InterPro" id="IPR036322">
    <property type="entry name" value="WD40_repeat_dom_sf"/>
</dbReference>
<dbReference type="PANTHER" id="PTHR19879">
    <property type="entry name" value="TRANSCRIPTION INITIATION FACTOR TFIID"/>
    <property type="match status" value="1"/>
</dbReference>
<evidence type="ECO:0000313" key="6">
    <source>
        <dbReference type="EMBL" id="ELR08403.1"/>
    </source>
</evidence>
<feature type="repeat" description="WD" evidence="3">
    <location>
        <begin position="962"/>
        <end position="1003"/>
    </location>
</feature>
<keyword evidence="4" id="KW-0175">Coiled coil</keyword>
<keyword evidence="2" id="KW-0677">Repeat</keyword>
<dbReference type="SUPFAM" id="SSF52540">
    <property type="entry name" value="P-loop containing nucleoside triphosphate hydrolases"/>
    <property type="match status" value="1"/>
</dbReference>
<evidence type="ECO:0000313" key="7">
    <source>
        <dbReference type="Proteomes" id="UP000011064"/>
    </source>
</evidence>
<dbReference type="InterPro" id="IPR015943">
    <property type="entry name" value="WD40/YVTN_repeat-like_dom_sf"/>
</dbReference>
<feature type="repeat" description="WD" evidence="3">
    <location>
        <begin position="1128"/>
        <end position="1169"/>
    </location>
</feature>
<dbReference type="InterPro" id="IPR019775">
    <property type="entry name" value="WD40_repeat_CS"/>
</dbReference>
<dbReference type="OrthoDB" id="674604at2759"/>
<feature type="repeat" description="WD" evidence="3">
    <location>
        <begin position="1086"/>
        <end position="1127"/>
    </location>
</feature>
<dbReference type="PROSITE" id="PS50082">
    <property type="entry name" value="WD_REPEATS_2"/>
    <property type="match status" value="11"/>
</dbReference>
<feature type="repeat" description="WD" evidence="3">
    <location>
        <begin position="1044"/>
        <end position="1085"/>
    </location>
</feature>
<feature type="domain" description="Nephrocystin 3-like N-terminal" evidence="5">
    <location>
        <begin position="186"/>
        <end position="346"/>
    </location>
</feature>
<dbReference type="Gene3D" id="2.130.10.10">
    <property type="entry name" value="YVTN repeat-like/Quinoprotein amine dehydrogenase"/>
    <property type="match status" value="4"/>
</dbReference>
<feature type="repeat" description="WD" evidence="3">
    <location>
        <begin position="1170"/>
        <end position="1211"/>
    </location>
</feature>
<dbReference type="InterPro" id="IPR020472">
    <property type="entry name" value="WD40_PAC1"/>
</dbReference>
<dbReference type="PANTHER" id="PTHR19879:SF9">
    <property type="entry name" value="TRANSCRIPTION INITIATION FACTOR TFIID SUBUNIT 5"/>
    <property type="match status" value="1"/>
</dbReference>
<feature type="repeat" description="WD" evidence="3">
    <location>
        <begin position="920"/>
        <end position="961"/>
    </location>
</feature>
<reference evidence="7" key="1">
    <citation type="submission" date="2010-09" db="EMBL/GenBank/DDBJ databases">
        <title>The genome sequence of Geomyces destructans 20631-21.</title>
        <authorList>
            <consortium name="The Broad Institute Genome Sequencing Platform"/>
            <person name="Cuomo C.A."/>
            <person name="Blehert D.S."/>
            <person name="Lorch J.M."/>
            <person name="Young S.K."/>
            <person name="Zeng Q."/>
            <person name="Gargeya S."/>
            <person name="Fitzgerald M."/>
            <person name="Haas B."/>
            <person name="Abouelleil A."/>
            <person name="Alvarado L."/>
            <person name="Arachchi H.M."/>
            <person name="Berlin A."/>
            <person name="Brown A."/>
            <person name="Chapman S.B."/>
            <person name="Chen Z."/>
            <person name="Dunbar C."/>
            <person name="Freedman E."/>
            <person name="Gearin G."/>
            <person name="Gellesch M."/>
            <person name="Goldberg J."/>
            <person name="Griggs A."/>
            <person name="Gujja S."/>
            <person name="Heiman D."/>
            <person name="Howarth C."/>
            <person name="Larson L."/>
            <person name="Lui A."/>
            <person name="MacDonald P.J.P."/>
            <person name="Montmayeur A."/>
            <person name="Murphy C."/>
            <person name="Neiman D."/>
            <person name="Pearson M."/>
            <person name="Priest M."/>
            <person name="Roberts A."/>
            <person name="Saif S."/>
            <person name="Shea T."/>
            <person name="Shenoy N."/>
            <person name="Sisk P."/>
            <person name="Stolte C."/>
            <person name="Sykes S."/>
            <person name="Wortman J."/>
            <person name="Nusbaum C."/>
            <person name="Birren B."/>
        </authorList>
    </citation>
    <scope>NUCLEOTIDE SEQUENCE [LARGE SCALE GENOMIC DNA]</scope>
    <source>
        <strain evidence="7">ATCC MYA-4855 / 20631-21</strain>
    </source>
</reference>
<dbReference type="PROSITE" id="PS50294">
    <property type="entry name" value="WD_REPEATS_REGION"/>
    <property type="match status" value="11"/>
</dbReference>
<feature type="repeat" description="WD" evidence="3">
    <location>
        <begin position="878"/>
        <end position="919"/>
    </location>
</feature>
<dbReference type="HOGENOM" id="CLU_000288_6_16_1"/>
<dbReference type="VEuPathDB" id="FungiDB:GMDG_03192"/>
<proteinExistence type="predicted"/>
<dbReference type="EMBL" id="GL573217">
    <property type="protein sequence ID" value="ELR08403.1"/>
    <property type="molecule type" value="Genomic_DNA"/>
</dbReference>
<dbReference type="STRING" id="658429.L8G6V4"/>
<dbReference type="Pfam" id="PF00400">
    <property type="entry name" value="WD40"/>
    <property type="match status" value="12"/>
</dbReference>
<dbReference type="InterPro" id="IPR001680">
    <property type="entry name" value="WD40_rpt"/>
</dbReference>
<dbReference type="Proteomes" id="UP000011064">
    <property type="component" value="Unassembled WGS sequence"/>
</dbReference>
<accession>L8G6V4</accession>
<dbReference type="CDD" id="cd00200">
    <property type="entry name" value="WD40"/>
    <property type="match status" value="2"/>
</dbReference>
<evidence type="ECO:0000256" key="3">
    <source>
        <dbReference type="PROSITE-ProRule" id="PRU00221"/>
    </source>
</evidence>
<keyword evidence="1 3" id="KW-0853">WD repeat</keyword>